<dbReference type="InterPro" id="IPR011055">
    <property type="entry name" value="Dup_hybrid_motif"/>
</dbReference>
<evidence type="ECO:0000256" key="4">
    <source>
        <dbReference type="SAM" id="Phobius"/>
    </source>
</evidence>
<dbReference type="Pfam" id="PF01551">
    <property type="entry name" value="Peptidase_M23"/>
    <property type="match status" value="1"/>
</dbReference>
<dbReference type="CDD" id="cd12797">
    <property type="entry name" value="M23_peptidase"/>
    <property type="match status" value="1"/>
</dbReference>
<keyword evidence="7" id="KW-1185">Reference proteome</keyword>
<keyword evidence="4" id="KW-1133">Transmembrane helix</keyword>
<feature type="region of interest" description="Disordered" evidence="3">
    <location>
        <begin position="113"/>
        <end position="134"/>
    </location>
</feature>
<dbReference type="EMBL" id="JPSL02000039">
    <property type="protein sequence ID" value="KGQ22077.1"/>
    <property type="molecule type" value="Genomic_DNA"/>
</dbReference>
<dbReference type="STRING" id="276.THFILI_07765"/>
<dbReference type="RefSeq" id="WP_038063834.1">
    <property type="nucleotide sequence ID" value="NZ_JPSL02000039.1"/>
</dbReference>
<reference evidence="6 7" key="1">
    <citation type="journal article" date="2015" name="Genome Announc.">
        <title>Draft Genome Sequence of the Thermophile Thermus filiformis ATCC 43280, Producer of Carotenoid-(Di)glucoside-Branched Fatty Acid (Di)esters and Source of Hyperthermostable Enzymes of Biotechnological Interest.</title>
        <authorList>
            <person name="Mandelli F."/>
            <person name="Oliveira Ramires B."/>
            <person name="Couger M.B."/>
            <person name="Paixao D.A."/>
            <person name="Camilo C.M."/>
            <person name="Polikarpov I."/>
            <person name="Prade R."/>
            <person name="Riano-Pachon D.M."/>
            <person name="Squina F.M."/>
        </authorList>
    </citation>
    <scope>NUCLEOTIDE SEQUENCE [LARGE SCALE GENOMIC DNA]</scope>
    <source>
        <strain evidence="6 7">ATCC 43280</strain>
    </source>
</reference>
<evidence type="ECO:0000256" key="1">
    <source>
        <dbReference type="ARBA" id="ARBA00022729"/>
    </source>
</evidence>
<dbReference type="GO" id="GO:0004222">
    <property type="term" value="F:metalloendopeptidase activity"/>
    <property type="evidence" value="ECO:0007669"/>
    <property type="project" value="TreeGrafter"/>
</dbReference>
<dbReference type="PATRIC" id="fig|276.5.peg.1106"/>
<keyword evidence="4" id="KW-0812">Transmembrane</keyword>
<evidence type="ECO:0000256" key="3">
    <source>
        <dbReference type="SAM" id="MobiDB-lite"/>
    </source>
</evidence>
<dbReference type="SUPFAM" id="SSF51261">
    <property type="entry name" value="Duplicated hybrid motif"/>
    <property type="match status" value="1"/>
</dbReference>
<dbReference type="AlphaFoldDB" id="A0A0A2WTJ3"/>
<gene>
    <name evidence="6" type="ORF">THFILI_07765</name>
</gene>
<evidence type="ECO:0000313" key="6">
    <source>
        <dbReference type="EMBL" id="KGQ22077.1"/>
    </source>
</evidence>
<name>A0A0A2WTJ3_THEFI</name>
<organism evidence="6 7">
    <name type="scientific">Thermus filiformis</name>
    <dbReference type="NCBI Taxonomy" id="276"/>
    <lineage>
        <taxon>Bacteria</taxon>
        <taxon>Thermotogati</taxon>
        <taxon>Deinococcota</taxon>
        <taxon>Deinococci</taxon>
        <taxon>Thermales</taxon>
        <taxon>Thermaceae</taxon>
        <taxon>Thermus</taxon>
    </lineage>
</organism>
<dbReference type="PANTHER" id="PTHR21666">
    <property type="entry name" value="PEPTIDASE-RELATED"/>
    <property type="match status" value="1"/>
</dbReference>
<dbReference type="InterPro" id="IPR016047">
    <property type="entry name" value="M23ase_b-sheet_dom"/>
</dbReference>
<dbReference type="OrthoDB" id="9809488at2"/>
<dbReference type="Proteomes" id="UP000030364">
    <property type="component" value="Unassembled WGS sequence"/>
</dbReference>
<feature type="coiled-coil region" evidence="2">
    <location>
        <begin position="53"/>
        <end position="108"/>
    </location>
</feature>
<dbReference type="FunFam" id="2.70.70.10:FF:000006">
    <property type="entry name" value="M23 family peptidase"/>
    <property type="match status" value="1"/>
</dbReference>
<dbReference type="Gene3D" id="2.70.70.10">
    <property type="entry name" value="Glucose Permease (Domain IIA)"/>
    <property type="match status" value="1"/>
</dbReference>
<feature type="transmembrane region" description="Helical" evidence="4">
    <location>
        <begin position="27"/>
        <end position="48"/>
    </location>
</feature>
<comment type="caution">
    <text evidence="6">The sequence shown here is derived from an EMBL/GenBank/DDBJ whole genome shotgun (WGS) entry which is preliminary data.</text>
</comment>
<dbReference type="PANTHER" id="PTHR21666:SF289">
    <property type="entry name" value="L-ALA--D-GLU ENDOPEPTIDASE"/>
    <property type="match status" value="1"/>
</dbReference>
<accession>A0A0A2WTJ3</accession>
<keyword evidence="2" id="KW-0175">Coiled coil</keyword>
<keyword evidence="1" id="KW-0732">Signal</keyword>
<proteinExistence type="predicted"/>
<dbReference type="InterPro" id="IPR050570">
    <property type="entry name" value="Cell_wall_metabolism_enzyme"/>
</dbReference>
<evidence type="ECO:0000256" key="2">
    <source>
        <dbReference type="SAM" id="Coils"/>
    </source>
</evidence>
<evidence type="ECO:0000313" key="7">
    <source>
        <dbReference type="Proteomes" id="UP000030364"/>
    </source>
</evidence>
<feature type="domain" description="M23ase beta-sheet core" evidence="5">
    <location>
        <begin position="197"/>
        <end position="291"/>
    </location>
</feature>
<sequence>MPRHRTRYTLFLTRTGGRSLGLELTPLAVGLLFLFLGGLLGLGAYLGYKAASLRPLERRLEALSEEARRLSLALEEERRKNGALSQKARETEEELRKLKEAIEELRRRAGLPPKSVRPARLEPQGGPGLPPGEEPGWAFLKEEVLGLRRELEGVQPALERTLAREAARPRGLPLPYFREVSSHFGLRKNPFGRGSEFHDGLDFSAPYGAPVRATAPGVVVRAGWMGAYGLAVQVDHGYGYQTLYGHLSRLEVRPGERVQRGQVLGRVGSTGRSTGPHLHYTVFQGGVAVDPSAYIKE</sequence>
<protein>
    <submittedName>
        <fullName evidence="6">Peptidase M23</fullName>
    </submittedName>
</protein>
<keyword evidence="4" id="KW-0472">Membrane</keyword>
<evidence type="ECO:0000259" key="5">
    <source>
        <dbReference type="Pfam" id="PF01551"/>
    </source>
</evidence>